<dbReference type="AlphaFoldDB" id="A0A426DE47"/>
<feature type="domain" description="HTH lacI-type" evidence="4">
    <location>
        <begin position="3"/>
        <end position="46"/>
    </location>
</feature>
<reference evidence="5" key="1">
    <citation type="submission" date="2018-10" db="EMBL/GenBank/DDBJ databases">
        <title>Schaedlerella arabinophila gen. nov. sp. nov., isolated from the mouse intestinal tract and comparative analysis with the genome of the closely related altered Schaedler flora strain ASF502.</title>
        <authorList>
            <person name="Miyake S."/>
            <person name="Soh M."/>
            <person name="Seedorf H."/>
        </authorList>
    </citation>
    <scope>NUCLEOTIDE SEQUENCE [LARGE SCALE GENOMIC DNA]</scope>
    <source>
        <strain evidence="5">DSM 106076</strain>
    </source>
</reference>
<dbReference type="SMART" id="SM00354">
    <property type="entry name" value="HTH_LACI"/>
    <property type="match status" value="1"/>
</dbReference>
<dbReference type="SUPFAM" id="SSF47413">
    <property type="entry name" value="lambda repressor-like DNA-binding domains"/>
    <property type="match status" value="1"/>
</dbReference>
<evidence type="ECO:0000313" key="5">
    <source>
        <dbReference type="EMBL" id="RRK30992.1"/>
    </source>
</evidence>
<evidence type="ECO:0000256" key="3">
    <source>
        <dbReference type="ARBA" id="ARBA00023163"/>
    </source>
</evidence>
<keyword evidence="6" id="KW-1185">Reference proteome</keyword>
<dbReference type="PROSITE" id="PS50932">
    <property type="entry name" value="HTH_LACI_2"/>
    <property type="match status" value="1"/>
</dbReference>
<dbReference type="Proteomes" id="UP000274920">
    <property type="component" value="Unassembled WGS sequence"/>
</dbReference>
<dbReference type="GO" id="GO:0000976">
    <property type="term" value="F:transcription cis-regulatory region binding"/>
    <property type="evidence" value="ECO:0007669"/>
    <property type="project" value="TreeGrafter"/>
</dbReference>
<evidence type="ECO:0000259" key="4">
    <source>
        <dbReference type="PROSITE" id="PS50932"/>
    </source>
</evidence>
<gene>
    <name evidence="5" type="ORF">EBB54_06120</name>
</gene>
<dbReference type="InterPro" id="IPR028082">
    <property type="entry name" value="Peripla_BP_I"/>
</dbReference>
<protein>
    <submittedName>
        <fullName evidence="5">LacI family transcriptional regulator</fullName>
    </submittedName>
</protein>
<keyword evidence="3" id="KW-0804">Transcription</keyword>
<evidence type="ECO:0000256" key="1">
    <source>
        <dbReference type="ARBA" id="ARBA00023015"/>
    </source>
</evidence>
<comment type="caution">
    <text evidence="5">The sequence shown here is derived from an EMBL/GenBank/DDBJ whole genome shotgun (WGS) entry which is preliminary data.</text>
</comment>
<dbReference type="InterPro" id="IPR046335">
    <property type="entry name" value="LacI/GalR-like_sensor"/>
</dbReference>
<sequence length="337" mass="37449">MKITAKELAAKLNLSPAAVSIALNGRHGVSTETRKRVLDAAEKYGYDFTRISEKKRASGTVYFCIYKKHGAVVGDTPFFSQVSEGIASGCKKAEFRMKVTYLYEDSELEREIEEIQFSDCVGMILLGTEMMPEDYTHFSHLPFPVIFLDTSMEGVACDCVLMDNVLGAFQAVSHLIKRTRCQPGYLHSFYPISNFNERQDGFYKALRTHGLSTSSSIVHRLPPSMDGAYSDMLELLKAGTPTASAYFADNDWIALGAMKAFKKMGYRIPDDVAVVGFDDIPFCTVIEPSLTTIRVPKQSMGEAAVSRLMTRLEQPGAPMEKIRLGTELVRRRSVAAK</sequence>
<name>A0A426DE47_9FIRM</name>
<dbReference type="SUPFAM" id="SSF53822">
    <property type="entry name" value="Periplasmic binding protein-like I"/>
    <property type="match status" value="1"/>
</dbReference>
<dbReference type="EMBL" id="RHJS01000002">
    <property type="protein sequence ID" value="RRK30992.1"/>
    <property type="molecule type" value="Genomic_DNA"/>
</dbReference>
<proteinExistence type="predicted"/>
<accession>A0A426DE47</accession>
<organism evidence="5 6">
    <name type="scientific">Schaedlerella arabinosiphila</name>
    <dbReference type="NCBI Taxonomy" id="2044587"/>
    <lineage>
        <taxon>Bacteria</taxon>
        <taxon>Bacillati</taxon>
        <taxon>Bacillota</taxon>
        <taxon>Clostridia</taxon>
        <taxon>Lachnospirales</taxon>
        <taxon>Lachnospiraceae</taxon>
        <taxon>Schaedlerella</taxon>
    </lineage>
</organism>
<dbReference type="PANTHER" id="PTHR30146:SF109">
    <property type="entry name" value="HTH-TYPE TRANSCRIPTIONAL REGULATOR GALS"/>
    <property type="match status" value="1"/>
</dbReference>
<dbReference type="InterPro" id="IPR010982">
    <property type="entry name" value="Lambda_DNA-bd_dom_sf"/>
</dbReference>
<keyword evidence="2" id="KW-0238">DNA-binding</keyword>
<dbReference type="CDD" id="cd01392">
    <property type="entry name" value="HTH_LacI"/>
    <property type="match status" value="1"/>
</dbReference>
<dbReference type="InterPro" id="IPR000843">
    <property type="entry name" value="HTH_LacI"/>
</dbReference>
<dbReference type="GO" id="GO:0003700">
    <property type="term" value="F:DNA-binding transcription factor activity"/>
    <property type="evidence" value="ECO:0007669"/>
    <property type="project" value="TreeGrafter"/>
</dbReference>
<dbReference type="PANTHER" id="PTHR30146">
    <property type="entry name" value="LACI-RELATED TRANSCRIPTIONAL REPRESSOR"/>
    <property type="match status" value="1"/>
</dbReference>
<dbReference type="Pfam" id="PF13377">
    <property type="entry name" value="Peripla_BP_3"/>
    <property type="match status" value="1"/>
</dbReference>
<keyword evidence="1" id="KW-0805">Transcription regulation</keyword>
<evidence type="ECO:0000256" key="2">
    <source>
        <dbReference type="ARBA" id="ARBA00023125"/>
    </source>
</evidence>
<dbReference type="RefSeq" id="WP_125126750.1">
    <property type="nucleotide sequence ID" value="NZ_RHJS01000002.1"/>
</dbReference>
<evidence type="ECO:0000313" key="6">
    <source>
        <dbReference type="Proteomes" id="UP000274920"/>
    </source>
</evidence>
<dbReference type="Gene3D" id="3.40.50.2300">
    <property type="match status" value="2"/>
</dbReference>
<dbReference type="Gene3D" id="1.10.260.40">
    <property type="entry name" value="lambda repressor-like DNA-binding domains"/>
    <property type="match status" value="1"/>
</dbReference>